<dbReference type="SFLD" id="SFLDS00029">
    <property type="entry name" value="Radical_SAM"/>
    <property type="match status" value="1"/>
</dbReference>
<keyword evidence="8" id="KW-1185">Reference proteome</keyword>
<evidence type="ECO:0000256" key="5">
    <source>
        <dbReference type="SAM" id="MobiDB-lite"/>
    </source>
</evidence>
<gene>
    <name evidence="7" type="ORF">Plo01_37010</name>
</gene>
<sequence>MSGPFVPFRQFVLKVHSRCDLACDHCYVYEHADQSWRGRPKVISDETVSWAALRIAEHVKEHGLDAVHVVMHGGEPLLAGRDRLARTAAELRTRLDGLCTLDLRIHTNGVLLDERFCDVFAEYGVKVGVSLDGDRAANDRHRRFADGRSSYDPVVRAVRLLRSRPELYAGLLCTIDVANDPIAVYRALADLDPPRIDFLLPHATWDDPPPRPTPTAYADWLIAIFETWAAEGGAPPVRMFESIISTLGGGSSLTESLGLQPSDLVVIETDGSYEQADSLKTAFEGAPETGLHVLRHTLDEVARHTGILARQQGLGGLCDECRACPVVDSCGGGLYAHRYRSGSGFANPSVFSADLFKLITHVRGRKRMSTPTHTVPASAVDTLASGLGGRHEVFHLAESQRSLRRALLAAVNRAVSTAADPVSDAAAHPVPGPAATAGRAAGEDPGHDIRAAWELIATLDGTHPGAVDSVLAHPYVRVWATECLRDRGHAGHLANIAAAAAIRAGVTASLDVQVLGGSVHLPTLGVLAVDPGGAAPGSRRTARLETAGGSFRLPGHGALGTITPDGGHRDGQRGWHPVRRLSAGGFSVALEDTDPFRDCHQWPAAGRLTAEEAAAWQRAFEGAWALIESDHPEYAPGLRAGLTTLMPLTPAPEGREVSSTARHAFGAVAAALPDGPATLALLMIHEFQHVKMGAVLDILDLYDEKDTRLFYAPWRDDPRPLEGLLQGAYAHIAVTGFWRARRHSEPDPAQAQFARWRRDTAEAVETLASSGALTPLGARFVERMRQAVTPWLDEPVPAEALEVAARSARDHRERWTAASSLPETP</sequence>
<dbReference type="AlphaFoldDB" id="A0A8J3RKA8"/>
<keyword evidence="1" id="KW-0949">S-adenosyl-L-methionine</keyword>
<dbReference type="NCBIfam" id="TIGR04267">
    <property type="entry name" value="mod_HExxH"/>
    <property type="match status" value="1"/>
</dbReference>
<dbReference type="CDD" id="cd01335">
    <property type="entry name" value="Radical_SAM"/>
    <property type="match status" value="1"/>
</dbReference>
<evidence type="ECO:0000259" key="6">
    <source>
        <dbReference type="PROSITE" id="PS51918"/>
    </source>
</evidence>
<evidence type="ECO:0000256" key="1">
    <source>
        <dbReference type="ARBA" id="ARBA00022691"/>
    </source>
</evidence>
<feature type="domain" description="Radical SAM core" evidence="6">
    <location>
        <begin position="5"/>
        <end position="231"/>
    </location>
</feature>
<evidence type="ECO:0000256" key="3">
    <source>
        <dbReference type="ARBA" id="ARBA00023004"/>
    </source>
</evidence>
<dbReference type="Gene3D" id="3.20.20.70">
    <property type="entry name" value="Aldolase class I"/>
    <property type="match status" value="1"/>
</dbReference>
<dbReference type="InterPro" id="IPR058240">
    <property type="entry name" value="rSAM_sf"/>
</dbReference>
<dbReference type="PANTHER" id="PTHR43273">
    <property type="entry name" value="ANAEROBIC SULFATASE-MATURATING ENZYME HOMOLOG ASLB-RELATED"/>
    <property type="match status" value="1"/>
</dbReference>
<keyword evidence="3" id="KW-0408">Iron</keyword>
<dbReference type="RefSeq" id="WP_203891852.1">
    <property type="nucleotide sequence ID" value="NZ_BOOH01000028.1"/>
</dbReference>
<dbReference type="GO" id="GO:0046872">
    <property type="term" value="F:metal ion binding"/>
    <property type="evidence" value="ECO:0007669"/>
    <property type="project" value="UniProtKB-KW"/>
</dbReference>
<dbReference type="SFLD" id="SFLDG01067">
    <property type="entry name" value="SPASM/twitch_domain_containing"/>
    <property type="match status" value="1"/>
</dbReference>
<dbReference type="InterPro" id="IPR007197">
    <property type="entry name" value="rSAM"/>
</dbReference>
<comment type="caution">
    <text evidence="7">The sequence shown here is derived from an EMBL/GenBank/DDBJ whole genome shotgun (WGS) entry which is preliminary data.</text>
</comment>
<protein>
    <recommendedName>
        <fullName evidence="6">Radical SAM core domain-containing protein</fullName>
    </recommendedName>
</protein>
<dbReference type="InterPro" id="IPR026335">
    <property type="entry name" value="rSAM_SPASM_FxsB"/>
</dbReference>
<proteinExistence type="predicted"/>
<dbReference type="SUPFAM" id="SSF102114">
    <property type="entry name" value="Radical SAM enzymes"/>
    <property type="match status" value="1"/>
</dbReference>
<keyword evidence="4" id="KW-0411">Iron-sulfur</keyword>
<dbReference type="InterPro" id="IPR026337">
    <property type="entry name" value="AKG_HExxH"/>
</dbReference>
<dbReference type="Pfam" id="PF04055">
    <property type="entry name" value="Radical_SAM"/>
    <property type="match status" value="1"/>
</dbReference>
<dbReference type="PROSITE" id="PS51918">
    <property type="entry name" value="RADICAL_SAM"/>
    <property type="match status" value="1"/>
</dbReference>
<organism evidence="7 8">
    <name type="scientific">Planobispora longispora</name>
    <dbReference type="NCBI Taxonomy" id="28887"/>
    <lineage>
        <taxon>Bacteria</taxon>
        <taxon>Bacillati</taxon>
        <taxon>Actinomycetota</taxon>
        <taxon>Actinomycetes</taxon>
        <taxon>Streptosporangiales</taxon>
        <taxon>Streptosporangiaceae</taxon>
        <taxon>Planobispora</taxon>
    </lineage>
</organism>
<dbReference type="GO" id="GO:0016491">
    <property type="term" value="F:oxidoreductase activity"/>
    <property type="evidence" value="ECO:0007669"/>
    <property type="project" value="InterPro"/>
</dbReference>
<feature type="region of interest" description="Disordered" evidence="5">
    <location>
        <begin position="422"/>
        <end position="443"/>
    </location>
</feature>
<keyword evidence="2" id="KW-0479">Metal-binding</keyword>
<name>A0A8J3RKA8_9ACTN</name>
<evidence type="ECO:0000256" key="2">
    <source>
        <dbReference type="ARBA" id="ARBA00022723"/>
    </source>
</evidence>
<dbReference type="InterPro" id="IPR023867">
    <property type="entry name" value="Sulphatase_maturase_rSAM"/>
</dbReference>
<evidence type="ECO:0000313" key="8">
    <source>
        <dbReference type="Proteomes" id="UP000616724"/>
    </source>
</evidence>
<dbReference type="Proteomes" id="UP000616724">
    <property type="component" value="Unassembled WGS sequence"/>
</dbReference>
<accession>A0A8J3RKA8</accession>
<dbReference type="EMBL" id="BOOH01000028">
    <property type="protein sequence ID" value="GIH77272.1"/>
    <property type="molecule type" value="Genomic_DNA"/>
</dbReference>
<dbReference type="InterPro" id="IPR013785">
    <property type="entry name" value="Aldolase_TIM"/>
</dbReference>
<evidence type="ECO:0000313" key="7">
    <source>
        <dbReference type="EMBL" id="GIH77272.1"/>
    </source>
</evidence>
<dbReference type="GO" id="GO:0051536">
    <property type="term" value="F:iron-sulfur cluster binding"/>
    <property type="evidence" value="ECO:0007669"/>
    <property type="project" value="UniProtKB-KW"/>
</dbReference>
<feature type="region of interest" description="Disordered" evidence="5">
    <location>
        <begin position="804"/>
        <end position="825"/>
    </location>
</feature>
<reference evidence="7 8" key="1">
    <citation type="submission" date="2021-01" db="EMBL/GenBank/DDBJ databases">
        <title>Whole genome shotgun sequence of Planobispora longispora NBRC 13918.</title>
        <authorList>
            <person name="Komaki H."/>
            <person name="Tamura T."/>
        </authorList>
    </citation>
    <scope>NUCLEOTIDE SEQUENCE [LARGE SCALE GENOMIC DNA]</scope>
    <source>
        <strain evidence="7 8">NBRC 13918</strain>
    </source>
</reference>
<dbReference type="PANTHER" id="PTHR43273:SF8">
    <property type="entry name" value="RADICAL SAM DOMAIN PROTEIN"/>
    <property type="match status" value="1"/>
</dbReference>
<evidence type="ECO:0000256" key="4">
    <source>
        <dbReference type="ARBA" id="ARBA00023014"/>
    </source>
</evidence>
<dbReference type="NCBIfam" id="TIGR04269">
    <property type="entry name" value="SAM_SPASM_FxsB"/>
    <property type="match status" value="1"/>
</dbReference>